<dbReference type="SUPFAM" id="SSF51445">
    <property type="entry name" value="(Trans)glycosidases"/>
    <property type="match status" value="1"/>
</dbReference>
<dbReference type="RefSeq" id="WP_088569826.1">
    <property type="nucleotide sequence ID" value="NZ_FYEK01000002.1"/>
</dbReference>
<dbReference type="InterPro" id="IPR051923">
    <property type="entry name" value="Glycosyl_Hydrolase_39"/>
</dbReference>
<dbReference type="Gene3D" id="3.20.20.80">
    <property type="entry name" value="Glycosidases"/>
    <property type="match status" value="1"/>
</dbReference>
<name>A0A212PRS3_9CHLR</name>
<keyword evidence="3" id="KW-0326">Glycosidase</keyword>
<dbReference type="EMBL" id="FYEK01000002">
    <property type="protein sequence ID" value="SNB49627.1"/>
    <property type="molecule type" value="Genomic_DNA"/>
</dbReference>
<evidence type="ECO:0000313" key="6">
    <source>
        <dbReference type="Proteomes" id="UP000197025"/>
    </source>
</evidence>
<evidence type="ECO:0000256" key="1">
    <source>
        <dbReference type="ARBA" id="ARBA00008875"/>
    </source>
</evidence>
<dbReference type="Proteomes" id="UP000197025">
    <property type="component" value="Unassembled WGS sequence"/>
</dbReference>
<dbReference type="InterPro" id="IPR017853">
    <property type="entry name" value="GH"/>
</dbReference>
<sequence>MWARRGIWILILLLLRGGAWGEAIPTLPSGGAAPPPSGDWWGSPQTLSFRVYLPLVARQGPEAPPRVEFGLVFITSAEWPADAARFDRARQLGARWDRWPLYWSGVETSPGVYQWASVDTALRDALAQGFEVSLILLGTPGFYATGGLPLRPPVGGSILRRSEARTPGAPIAIAAASPPAGLYAPIFTDGTDRPGPSKIINPENRWAAFVYQAVARYRPGGVASREVPGWPAGRGVRDWEIWNEPDLSFFWSGSAADYARLLRVAAIAARQADPQARILFGGLAIFEKPNWLREVLTILQNDPDPQLRDAFGWYFDILPVHSYSYAWQTFRYLNQVKGTLGAFGLTKALWVNESGLPVWDDHPGPTWDPDSAYRGTKEEAAAYVVQSAAYAIWSGARVIFHFMLHDDCGNGPEAHDAFGLYRNPTPAPCYPSDAGARPAAAAYRLVSTHLRDAKPLWRWRSTNGRTDWGACSGQVEWFAFQRPDGARVLLAWTRMEIPATITVTATAPRGVVYDVRTGVATSVTPVDGVYTFSLPGATNYNTPTWCNPDRRKQGEAAVGGLPLFLVEGP</sequence>
<organism evidence="5 6">
    <name type="scientific">Thermoflexus hugenholtzii JAD2</name>
    <dbReference type="NCBI Taxonomy" id="877466"/>
    <lineage>
        <taxon>Bacteria</taxon>
        <taxon>Bacillati</taxon>
        <taxon>Chloroflexota</taxon>
        <taxon>Thermoflexia</taxon>
        <taxon>Thermoflexales</taxon>
        <taxon>Thermoflexaceae</taxon>
        <taxon>Thermoflexus</taxon>
    </lineage>
</organism>
<dbReference type="PANTHER" id="PTHR12631:SF10">
    <property type="entry name" value="BETA-XYLOSIDASE-LIKE PROTEIN-RELATED"/>
    <property type="match status" value="1"/>
</dbReference>
<comment type="similarity">
    <text evidence="1">Belongs to the glycosyl hydrolase 39 family.</text>
</comment>
<dbReference type="InParanoid" id="A0A212PRS3"/>
<dbReference type="OrthoDB" id="9776971at2"/>
<proteinExistence type="inferred from homology"/>
<evidence type="ECO:0000313" key="5">
    <source>
        <dbReference type="EMBL" id="SNB49627.1"/>
    </source>
</evidence>
<accession>A0A212PRS3</accession>
<dbReference type="InterPro" id="IPR049166">
    <property type="entry name" value="GH39_cat"/>
</dbReference>
<gene>
    <name evidence="5" type="ORF">SAMN02746019_00029690</name>
</gene>
<reference evidence="6" key="1">
    <citation type="submission" date="2017-06" db="EMBL/GenBank/DDBJ databases">
        <authorList>
            <person name="Varghese N."/>
            <person name="Submissions S."/>
        </authorList>
    </citation>
    <scope>NUCLEOTIDE SEQUENCE [LARGE SCALE GENOMIC DNA]</scope>
    <source>
        <strain evidence="6">JAD2</strain>
    </source>
</reference>
<dbReference type="AlphaFoldDB" id="A0A212PRS3"/>
<dbReference type="PANTHER" id="PTHR12631">
    <property type="entry name" value="ALPHA-L-IDURONIDASE"/>
    <property type="match status" value="1"/>
</dbReference>
<evidence type="ECO:0000259" key="4">
    <source>
        <dbReference type="Pfam" id="PF01229"/>
    </source>
</evidence>
<keyword evidence="2 5" id="KW-0378">Hydrolase</keyword>
<evidence type="ECO:0000256" key="3">
    <source>
        <dbReference type="ARBA" id="ARBA00023295"/>
    </source>
</evidence>
<evidence type="ECO:0000256" key="2">
    <source>
        <dbReference type="ARBA" id="ARBA00022801"/>
    </source>
</evidence>
<feature type="domain" description="Glycosyl hydrolases family 39 N-terminal catalytic" evidence="4">
    <location>
        <begin position="239"/>
        <end position="386"/>
    </location>
</feature>
<dbReference type="GO" id="GO:0004553">
    <property type="term" value="F:hydrolase activity, hydrolyzing O-glycosyl compounds"/>
    <property type="evidence" value="ECO:0007669"/>
    <property type="project" value="TreeGrafter"/>
</dbReference>
<keyword evidence="6" id="KW-1185">Reference proteome</keyword>
<protein>
    <submittedName>
        <fullName evidence="5">Glycosyl hydrolases family 39</fullName>
    </submittedName>
</protein>
<dbReference type="Pfam" id="PF01229">
    <property type="entry name" value="Glyco_hydro_39"/>
    <property type="match status" value="1"/>
</dbReference>